<evidence type="ECO:0000256" key="4">
    <source>
        <dbReference type="ARBA" id="ARBA00023136"/>
    </source>
</evidence>
<dbReference type="InterPro" id="IPR023271">
    <property type="entry name" value="Aquaporin-like"/>
</dbReference>
<proteinExistence type="predicted"/>
<feature type="compositionally biased region" description="Basic and acidic residues" evidence="5">
    <location>
        <begin position="9"/>
        <end position="22"/>
    </location>
</feature>
<reference evidence="7 8" key="1">
    <citation type="journal article" date="2014" name="PLoS ONE">
        <title>How to Kill the Honey Bee Larva: Genomic Potential and Virulence Mechanisms of Paenibacillus larvae.</title>
        <authorList>
            <person name="Djukic M."/>
            <person name="Brzuszkiewicz E."/>
            <person name="Funfhaus A."/>
            <person name="Voss J."/>
            <person name="Gollnow K."/>
            <person name="Poppinga L."/>
            <person name="Liesegang H."/>
            <person name="Garcia-Gonzalez E."/>
            <person name="Genersch E."/>
            <person name="Daniel R."/>
        </authorList>
    </citation>
    <scope>NUCLEOTIDE SEQUENCE [LARGE SCALE GENOMIC DNA]</scope>
    <source>
        <strain evidence="7 8">DSM 25430</strain>
    </source>
</reference>
<dbReference type="AlphaFoldDB" id="V9W969"/>
<dbReference type="PANTHER" id="PTHR30520:SF8">
    <property type="entry name" value="NITRITE TRANSPORTER NIRC"/>
    <property type="match status" value="1"/>
</dbReference>
<dbReference type="Pfam" id="PF01226">
    <property type="entry name" value="Form_Nir_trans"/>
    <property type="match status" value="1"/>
</dbReference>
<comment type="subcellular location">
    <subcellularLocation>
        <location evidence="1">Membrane</location>
        <topology evidence="1">Multi-pass membrane protein</topology>
    </subcellularLocation>
</comment>
<dbReference type="GO" id="GO:0005886">
    <property type="term" value="C:plasma membrane"/>
    <property type="evidence" value="ECO:0007669"/>
    <property type="project" value="TreeGrafter"/>
</dbReference>
<protein>
    <submittedName>
        <fullName evidence="7">Putative nitrite transporter NirC</fullName>
    </submittedName>
</protein>
<accession>V9W969</accession>
<dbReference type="PATRIC" id="fig|697284.3.peg.1783"/>
<evidence type="ECO:0000256" key="2">
    <source>
        <dbReference type="ARBA" id="ARBA00022692"/>
    </source>
</evidence>
<feature type="transmembrane region" description="Helical" evidence="6">
    <location>
        <begin position="251"/>
        <end position="272"/>
    </location>
</feature>
<feature type="region of interest" description="Disordered" evidence="5">
    <location>
        <begin position="1"/>
        <end position="22"/>
    </location>
</feature>
<dbReference type="EMBL" id="CP003355">
    <property type="protein sequence ID" value="AHD05662.1"/>
    <property type="molecule type" value="Genomic_DNA"/>
</dbReference>
<dbReference type="InterPro" id="IPR000292">
    <property type="entry name" value="For/NO2_transpt"/>
</dbReference>
<feature type="transmembrane region" description="Helical" evidence="6">
    <location>
        <begin position="174"/>
        <end position="193"/>
    </location>
</feature>
<dbReference type="GO" id="GO:0015499">
    <property type="term" value="F:formate transmembrane transporter activity"/>
    <property type="evidence" value="ECO:0007669"/>
    <property type="project" value="TreeGrafter"/>
</dbReference>
<feature type="transmembrane region" description="Helical" evidence="6">
    <location>
        <begin position="47"/>
        <end position="66"/>
    </location>
</feature>
<evidence type="ECO:0000313" key="8">
    <source>
        <dbReference type="Proteomes" id="UP000029431"/>
    </source>
</evidence>
<dbReference type="Proteomes" id="UP000029431">
    <property type="component" value="Chromosome"/>
</dbReference>
<keyword evidence="4 6" id="KW-0472">Membrane</keyword>
<gene>
    <name evidence="7" type="ORF">ERIC2_c18590</name>
</gene>
<feature type="transmembrane region" description="Helical" evidence="6">
    <location>
        <begin position="86"/>
        <end position="112"/>
    </location>
</feature>
<name>V9W969_9BACL</name>
<keyword evidence="3 6" id="KW-1133">Transmembrane helix</keyword>
<dbReference type="Gene3D" id="1.20.1080.10">
    <property type="entry name" value="Glycerol uptake facilitator protein"/>
    <property type="match status" value="1"/>
</dbReference>
<evidence type="ECO:0000256" key="6">
    <source>
        <dbReference type="SAM" id="Phobius"/>
    </source>
</evidence>
<keyword evidence="2 6" id="KW-0812">Transmembrane</keyword>
<evidence type="ECO:0000256" key="5">
    <source>
        <dbReference type="SAM" id="MobiDB-lite"/>
    </source>
</evidence>
<feature type="transmembrane region" description="Helical" evidence="6">
    <location>
        <begin position="132"/>
        <end position="154"/>
    </location>
</feature>
<dbReference type="KEGG" id="plv:ERIC2_c18590"/>
<dbReference type="eggNOG" id="COG2116">
    <property type="taxonomic scope" value="Bacteria"/>
</dbReference>
<dbReference type="HOGENOM" id="CLU_036896_2_1_9"/>
<keyword evidence="8" id="KW-1185">Reference proteome</keyword>
<sequence length="280" mass="31385">MGILSNKRGLNEEKRDKEQVMEQHPLDQVETLALKKKAAWDSGKFQYLLRSIMASMFIGFGIVVAFKTGNLFDEGASPFAYTSAAVTFGMAIILIGYAGGDLFTGNTFYFTFSTLRGSTTWMETLKIWGTSYLGNFIGALLFAALLWGTGLFHGYDSNVFFYHVVVHKMEVPTFQLFFRAILCNWLVCMAFFIPMTLKGDGPKIFAMILFVYGFFISGFEHSIANMTSFSIALLMEPPPGISLYGALHNLIPVTFGNIIGGSVFMGMIYYYLNKRNRKKI</sequence>
<organism evidence="7 8">
    <name type="scientific">Paenibacillus larvae subsp. larvae DSM 25430</name>
    <dbReference type="NCBI Taxonomy" id="697284"/>
    <lineage>
        <taxon>Bacteria</taxon>
        <taxon>Bacillati</taxon>
        <taxon>Bacillota</taxon>
        <taxon>Bacilli</taxon>
        <taxon>Bacillales</taxon>
        <taxon>Paenibacillaceae</taxon>
        <taxon>Paenibacillus</taxon>
    </lineage>
</organism>
<evidence type="ECO:0000313" key="7">
    <source>
        <dbReference type="EMBL" id="AHD05662.1"/>
    </source>
</evidence>
<feature type="transmembrane region" description="Helical" evidence="6">
    <location>
        <begin position="205"/>
        <end position="231"/>
    </location>
</feature>
<dbReference type="PANTHER" id="PTHR30520">
    <property type="entry name" value="FORMATE TRANSPORTER-RELATED"/>
    <property type="match status" value="1"/>
</dbReference>
<evidence type="ECO:0000256" key="1">
    <source>
        <dbReference type="ARBA" id="ARBA00004141"/>
    </source>
</evidence>
<evidence type="ECO:0000256" key="3">
    <source>
        <dbReference type="ARBA" id="ARBA00022989"/>
    </source>
</evidence>